<reference evidence="1 2" key="1">
    <citation type="journal article" date="2014" name="Genome Announc.">
        <title>Complete Genome Sequence of Polychlorinated Biphenyl Degrader Comamonas testosteroni TK102 (NBRC 109938).</title>
        <authorList>
            <person name="Fukuda K."/>
            <person name="Hosoyama A."/>
            <person name="Tsuchikane K."/>
            <person name="Ohji S."/>
            <person name="Yamazoe A."/>
            <person name="Fujita N."/>
            <person name="Shintani M."/>
            <person name="Kimbara K."/>
        </authorList>
    </citation>
    <scope>NUCLEOTIDE SEQUENCE [LARGE SCALE GENOMIC DNA]</scope>
    <source>
        <strain evidence="1">TK102</strain>
    </source>
</reference>
<accession>A0A076PRE1</accession>
<organism evidence="1 2">
    <name type="scientific">Comamonas testosteroni TK102</name>
    <dbReference type="NCBI Taxonomy" id="1392005"/>
    <lineage>
        <taxon>Bacteria</taxon>
        <taxon>Pseudomonadati</taxon>
        <taxon>Pseudomonadota</taxon>
        <taxon>Betaproteobacteria</taxon>
        <taxon>Burkholderiales</taxon>
        <taxon>Comamonadaceae</taxon>
        <taxon>Comamonas</taxon>
    </lineage>
</organism>
<dbReference type="EMBL" id="CP006704">
    <property type="protein sequence ID" value="AIJ45932.1"/>
    <property type="molecule type" value="Genomic_DNA"/>
</dbReference>
<gene>
    <name evidence="1" type="ORF">O987_08985</name>
</gene>
<dbReference type="AlphaFoldDB" id="A0A076PRE1"/>
<dbReference type="HOGENOM" id="CLU_675892_0_0_4"/>
<sequence length="412" mass="46720">MRTPADRRGQVEQILATLATHGLLVAEGLDGSVIPGDRPRNKAIDALAAIKALTPYEEGEYRLNPRLRDFISDHLQSYNAFQAFTRLSGNIRQARQEWREMYDLKADGEVAKAERMQWALDDTISEVVYVMDRNLNVLNSQLSTDYGNVESRRIKSRQNQFYDREINVCRAELNQLDELIKEISEGAMAVGFHHVRSLINVRLMNRMLSWRSRLNDCQASISKQLGKALKMETKIKNLGRVALWLAQNKTSDGFQDIELDERAMALLLTPESLKVKWNLDASDTDPVVFECMTNAVAAMPPPPVQKNEVEEVAPVQEVLYTKQEEIEEEHDPVDLSIERAATVLTTTSAGALSLAGWYTEHEDDLGEVSEEEWLLYASRQLGVLGFKVEFSLIERVRGVHNDLFSDVRVSLK</sequence>
<dbReference type="RefSeq" id="WP_043371726.1">
    <property type="nucleotide sequence ID" value="NZ_CP006704.1"/>
</dbReference>
<evidence type="ECO:0000313" key="1">
    <source>
        <dbReference type="EMBL" id="AIJ45932.1"/>
    </source>
</evidence>
<protein>
    <submittedName>
        <fullName evidence="1">Uncharacterized protein</fullName>
    </submittedName>
</protein>
<dbReference type="Proteomes" id="UP000028782">
    <property type="component" value="Chromosome"/>
</dbReference>
<proteinExistence type="predicted"/>
<dbReference type="KEGG" id="ctes:O987_08985"/>
<name>A0A076PRE1_COMTE</name>
<evidence type="ECO:0000313" key="2">
    <source>
        <dbReference type="Proteomes" id="UP000028782"/>
    </source>
</evidence>